<evidence type="ECO:0000259" key="2">
    <source>
        <dbReference type="Pfam" id="PF01243"/>
    </source>
</evidence>
<keyword evidence="4" id="KW-1185">Reference proteome</keyword>
<proteinExistence type="predicted"/>
<evidence type="ECO:0000313" key="4">
    <source>
        <dbReference type="Proteomes" id="UP001212803"/>
    </source>
</evidence>
<reference evidence="3 4" key="1">
    <citation type="journal article" date="2023" name="ISME J.">
        <title>Thermophilic Dehalococcoidia with unusual traits shed light on an unexpected past.</title>
        <authorList>
            <person name="Palmer M."/>
            <person name="Covington J.K."/>
            <person name="Zhou E.M."/>
            <person name="Thomas S.C."/>
            <person name="Habib N."/>
            <person name="Seymour C.O."/>
            <person name="Lai D."/>
            <person name="Johnston J."/>
            <person name="Hashimi A."/>
            <person name="Jiao J.Y."/>
            <person name="Muok A.R."/>
            <person name="Liu L."/>
            <person name="Xian W.D."/>
            <person name="Zhi X.Y."/>
            <person name="Li M.M."/>
            <person name="Silva L.P."/>
            <person name="Bowen B.P."/>
            <person name="Louie K."/>
            <person name="Briegel A."/>
            <person name="Pett-Ridge J."/>
            <person name="Weber P.K."/>
            <person name="Tocheva E.I."/>
            <person name="Woyke T."/>
            <person name="Northen T.R."/>
            <person name="Mayali X."/>
            <person name="Li W.J."/>
            <person name="Hedlund B.P."/>
        </authorList>
    </citation>
    <scope>NUCLEOTIDE SEQUENCE [LARGE SCALE GENOMIC DNA]</scope>
    <source>
        <strain evidence="3 4">YIM 72310</strain>
    </source>
</reference>
<dbReference type="EMBL" id="CP115149">
    <property type="protein sequence ID" value="WBL35404.1"/>
    <property type="molecule type" value="Genomic_DNA"/>
</dbReference>
<dbReference type="Pfam" id="PF01243">
    <property type="entry name" value="PNPOx_N"/>
    <property type="match status" value="1"/>
</dbReference>
<name>A0ABY7M5P1_9CHLR</name>
<dbReference type="Gene3D" id="2.30.110.10">
    <property type="entry name" value="Electron Transport, Fmn-binding Protein, Chain A"/>
    <property type="match status" value="1"/>
</dbReference>
<dbReference type="InterPro" id="IPR011576">
    <property type="entry name" value="Pyridox_Oxase_N"/>
</dbReference>
<dbReference type="RefSeq" id="WP_270055931.1">
    <property type="nucleotide sequence ID" value="NZ_CP115149.1"/>
</dbReference>
<sequence length="166" mass="19037">MPIPKELSLTPEQLDELMLSTWNMRIATIGPGTRINLTPLWFGWAGGKIYTFCRGQKVENLRRNPTCTILVDRNERFPELQGAMFQGTARVLEDAAAEAADPHLEEVRWQMGRKYAGGHGEPAEPRRNESTARGRNWRWVVFTPEKVVTWDNFKLAALRRERQTGT</sequence>
<keyword evidence="1" id="KW-0560">Oxidoreductase</keyword>
<dbReference type="InterPro" id="IPR012349">
    <property type="entry name" value="Split_barrel_FMN-bd"/>
</dbReference>
<organism evidence="3 4">
    <name type="scientific">Tepidiforma flava</name>
    <dbReference type="NCBI Taxonomy" id="3004094"/>
    <lineage>
        <taxon>Bacteria</taxon>
        <taxon>Bacillati</taxon>
        <taxon>Chloroflexota</taxon>
        <taxon>Tepidiformia</taxon>
        <taxon>Tepidiformales</taxon>
        <taxon>Tepidiformaceae</taxon>
        <taxon>Tepidiforma</taxon>
    </lineage>
</organism>
<dbReference type="SUPFAM" id="SSF50475">
    <property type="entry name" value="FMN-binding split barrel"/>
    <property type="match status" value="1"/>
</dbReference>
<dbReference type="Proteomes" id="UP001212803">
    <property type="component" value="Chromosome"/>
</dbReference>
<accession>A0ABY7M5P1</accession>
<protein>
    <submittedName>
        <fullName evidence="3">Pyridoxamine 5'-phosphate oxidase family protein</fullName>
    </submittedName>
</protein>
<gene>
    <name evidence="3" type="ORF">O0235_11540</name>
</gene>
<feature type="domain" description="Pyridoxamine 5'-phosphate oxidase N-terminal" evidence="2">
    <location>
        <begin position="12"/>
        <end position="129"/>
    </location>
</feature>
<evidence type="ECO:0000313" key="3">
    <source>
        <dbReference type="EMBL" id="WBL35404.1"/>
    </source>
</evidence>
<dbReference type="InterPro" id="IPR052019">
    <property type="entry name" value="F420H2_bilvrd_red/Heme_oxyg"/>
</dbReference>
<dbReference type="PANTHER" id="PTHR35176">
    <property type="entry name" value="HEME OXYGENASE HI_0854-RELATED"/>
    <property type="match status" value="1"/>
</dbReference>
<evidence type="ECO:0000256" key="1">
    <source>
        <dbReference type="ARBA" id="ARBA00023002"/>
    </source>
</evidence>
<dbReference type="PANTHER" id="PTHR35176:SF6">
    <property type="entry name" value="HEME OXYGENASE HI_0854-RELATED"/>
    <property type="match status" value="1"/>
</dbReference>